<keyword evidence="3" id="KW-0472">Membrane</keyword>
<keyword evidence="4" id="KW-0969">Cilium</keyword>
<gene>
    <name evidence="4" type="primary">flhB</name>
    <name evidence="4" type="ORF">LOM8899_02377</name>
</gene>
<reference evidence="4 5" key="1">
    <citation type="submission" date="2017-05" db="EMBL/GenBank/DDBJ databases">
        <authorList>
            <person name="Song R."/>
            <person name="Chenine A.L."/>
            <person name="Ruprecht R.M."/>
        </authorList>
    </citation>
    <scope>NUCLEOTIDE SEQUENCE [LARGE SCALE GENOMIC DNA]</scope>
    <source>
        <strain evidence="4 5">CECT 8899</strain>
    </source>
</reference>
<dbReference type="GO" id="GO:0005886">
    <property type="term" value="C:plasma membrane"/>
    <property type="evidence" value="ECO:0007669"/>
    <property type="project" value="TreeGrafter"/>
</dbReference>
<feature type="region of interest" description="Disordered" evidence="2">
    <location>
        <begin position="1"/>
        <end position="26"/>
    </location>
</feature>
<dbReference type="PRINTS" id="PR00950">
    <property type="entry name" value="TYPE3IMSPROT"/>
</dbReference>
<feature type="transmembrane region" description="Helical" evidence="3">
    <location>
        <begin position="40"/>
        <end position="67"/>
    </location>
</feature>
<evidence type="ECO:0000313" key="5">
    <source>
        <dbReference type="Proteomes" id="UP000201613"/>
    </source>
</evidence>
<organism evidence="4 5">
    <name type="scientific">Flavimaricola marinus</name>
    <dbReference type="NCBI Taxonomy" id="1819565"/>
    <lineage>
        <taxon>Bacteria</taxon>
        <taxon>Pseudomonadati</taxon>
        <taxon>Pseudomonadota</taxon>
        <taxon>Alphaproteobacteria</taxon>
        <taxon>Rhodobacterales</taxon>
        <taxon>Paracoccaceae</taxon>
        <taxon>Flavimaricola</taxon>
    </lineage>
</organism>
<evidence type="ECO:0000256" key="2">
    <source>
        <dbReference type="SAM" id="MobiDB-lite"/>
    </source>
</evidence>
<keyword evidence="3" id="KW-1133">Transmembrane helix</keyword>
<sequence>MSGDDSEEDKQYDPSQKKLDDARQKGEVPKSVDLTTSAAYFGFLVVGSLAGPASILAIGATLAALLARADSFSTQVFTGSGGLFAKNMLAEMGWALAPWMVLPGVIALLSVIIQRGLVFAPSKLEPKLSRISPIKGFTNKFGREGLFEFFKSAGKLVIYSIVLGFFLTFQFPEIIGTMIMAPALIASEFLGMALQLLFIVFLVAVSIGAVDWFFQNAQHTRKNRMSRKELMDEHKNSEGDPMMKQQRRQKAVGFAMNQMLADVPDADVIIVNPTHYAVALKWERGSGRAPICVAKGVDEIAARIRELAQTHEVPVHSDPPTARLLFASVEIGDEIKPDHYRAVAAAIRFAEKVRTKVRMT</sequence>
<evidence type="ECO:0000256" key="1">
    <source>
        <dbReference type="ARBA" id="ARBA00010690"/>
    </source>
</evidence>
<dbReference type="GO" id="GO:0009306">
    <property type="term" value="P:protein secretion"/>
    <property type="evidence" value="ECO:0007669"/>
    <property type="project" value="InterPro"/>
</dbReference>
<feature type="transmembrane region" description="Helical" evidence="3">
    <location>
        <begin position="92"/>
        <end position="113"/>
    </location>
</feature>
<dbReference type="RefSeq" id="WP_093992425.1">
    <property type="nucleotide sequence ID" value="NZ_FXZK01000004.1"/>
</dbReference>
<keyword evidence="3" id="KW-0812">Transmembrane</keyword>
<dbReference type="InterPro" id="IPR006135">
    <property type="entry name" value="T3SS_substrate_exporter"/>
</dbReference>
<proteinExistence type="inferred from homology"/>
<protein>
    <submittedName>
        <fullName evidence="4">Flagellar biosynthetic protein FlhB</fullName>
    </submittedName>
</protein>
<feature type="compositionally biased region" description="Basic and acidic residues" evidence="2">
    <location>
        <begin position="9"/>
        <end position="26"/>
    </location>
</feature>
<keyword evidence="5" id="KW-1185">Reference proteome</keyword>
<dbReference type="Pfam" id="PF01312">
    <property type="entry name" value="Bac_export_2"/>
    <property type="match status" value="1"/>
</dbReference>
<comment type="similarity">
    <text evidence="1">Belongs to the type III secretion exporter family.</text>
</comment>
<keyword evidence="4" id="KW-0282">Flagellum</keyword>
<dbReference type="PANTHER" id="PTHR30531">
    <property type="entry name" value="FLAGELLAR BIOSYNTHETIC PROTEIN FLHB"/>
    <property type="match status" value="1"/>
</dbReference>
<dbReference type="EMBL" id="FXZK01000004">
    <property type="protein sequence ID" value="SMY08227.1"/>
    <property type="molecule type" value="Genomic_DNA"/>
</dbReference>
<feature type="transmembrane region" description="Helical" evidence="3">
    <location>
        <begin position="192"/>
        <end position="214"/>
    </location>
</feature>
<accession>A0A238LET9</accession>
<evidence type="ECO:0000313" key="4">
    <source>
        <dbReference type="EMBL" id="SMY08227.1"/>
    </source>
</evidence>
<dbReference type="AlphaFoldDB" id="A0A238LET9"/>
<evidence type="ECO:0000256" key="3">
    <source>
        <dbReference type="SAM" id="Phobius"/>
    </source>
</evidence>
<name>A0A238LET9_9RHOB</name>
<dbReference type="Proteomes" id="UP000201613">
    <property type="component" value="Unassembled WGS sequence"/>
</dbReference>
<dbReference type="SUPFAM" id="SSF160544">
    <property type="entry name" value="EscU C-terminal domain-like"/>
    <property type="match status" value="1"/>
</dbReference>
<dbReference type="PANTHER" id="PTHR30531:SF12">
    <property type="entry name" value="FLAGELLAR BIOSYNTHETIC PROTEIN FLHB"/>
    <property type="match status" value="1"/>
</dbReference>
<dbReference type="Gene3D" id="3.40.1690.10">
    <property type="entry name" value="secretion proteins EscU"/>
    <property type="match status" value="1"/>
</dbReference>
<dbReference type="OrthoDB" id="9807950at2"/>
<feature type="transmembrane region" description="Helical" evidence="3">
    <location>
        <begin position="156"/>
        <end position="186"/>
    </location>
</feature>
<dbReference type="InterPro" id="IPR029025">
    <property type="entry name" value="T3SS_substrate_exporter_C"/>
</dbReference>
<keyword evidence="4" id="KW-0966">Cell projection</keyword>